<evidence type="ECO:0000313" key="9">
    <source>
        <dbReference type="Proteomes" id="UP001596297"/>
    </source>
</evidence>
<dbReference type="PANTHER" id="PTHR33406:SF13">
    <property type="entry name" value="MEMBRANE PROTEIN YDFJ"/>
    <property type="match status" value="1"/>
</dbReference>
<name>A0ABW1YEV7_9DEIO</name>
<dbReference type="EMBL" id="JBHSWD010000002">
    <property type="protein sequence ID" value="MFC6592671.1"/>
    <property type="molecule type" value="Genomic_DNA"/>
</dbReference>
<evidence type="ECO:0000256" key="6">
    <source>
        <dbReference type="SAM" id="Phobius"/>
    </source>
</evidence>
<dbReference type="InterPro" id="IPR000731">
    <property type="entry name" value="SSD"/>
</dbReference>
<gene>
    <name evidence="8" type="ORF">ACFP81_12155</name>
</gene>
<feature type="transmembrane region" description="Helical" evidence="6">
    <location>
        <begin position="258"/>
        <end position="275"/>
    </location>
</feature>
<feature type="transmembrane region" description="Helical" evidence="6">
    <location>
        <begin position="196"/>
        <end position="222"/>
    </location>
</feature>
<dbReference type="Proteomes" id="UP001596297">
    <property type="component" value="Unassembled WGS sequence"/>
</dbReference>
<feature type="transmembrane region" description="Helical" evidence="6">
    <location>
        <begin position="171"/>
        <end position="190"/>
    </location>
</feature>
<evidence type="ECO:0000259" key="7">
    <source>
        <dbReference type="PROSITE" id="PS50156"/>
    </source>
</evidence>
<evidence type="ECO:0000256" key="4">
    <source>
        <dbReference type="ARBA" id="ARBA00022989"/>
    </source>
</evidence>
<proteinExistence type="predicted"/>
<keyword evidence="2" id="KW-1003">Cell membrane</keyword>
<feature type="domain" description="SSD" evidence="7">
    <location>
        <begin position="96"/>
        <end position="221"/>
    </location>
</feature>
<evidence type="ECO:0000256" key="2">
    <source>
        <dbReference type="ARBA" id="ARBA00022475"/>
    </source>
</evidence>
<evidence type="ECO:0000256" key="1">
    <source>
        <dbReference type="ARBA" id="ARBA00004651"/>
    </source>
</evidence>
<dbReference type="PANTHER" id="PTHR33406">
    <property type="entry name" value="MEMBRANE PROTEIN MJ1562-RELATED"/>
    <property type="match status" value="1"/>
</dbReference>
<dbReference type="RefSeq" id="WP_380083793.1">
    <property type="nucleotide sequence ID" value="NZ_JBHSWD010000002.1"/>
</dbReference>
<organism evidence="8 9">
    <name type="scientific">Deinococcus lacus</name>
    <dbReference type="NCBI Taxonomy" id="392561"/>
    <lineage>
        <taxon>Bacteria</taxon>
        <taxon>Thermotogati</taxon>
        <taxon>Deinococcota</taxon>
        <taxon>Deinococci</taxon>
        <taxon>Deinococcales</taxon>
        <taxon>Deinococcaceae</taxon>
        <taxon>Deinococcus</taxon>
    </lineage>
</organism>
<comment type="caution">
    <text evidence="8">The sequence shown here is derived from an EMBL/GenBank/DDBJ whole genome shotgun (WGS) entry which is preliminary data.</text>
</comment>
<dbReference type="InterPro" id="IPR050545">
    <property type="entry name" value="Mycobact_MmpL"/>
</dbReference>
<protein>
    <submittedName>
        <fullName evidence="8">MMPL family transporter</fullName>
    </submittedName>
</protein>
<evidence type="ECO:0000256" key="5">
    <source>
        <dbReference type="ARBA" id="ARBA00023136"/>
    </source>
</evidence>
<accession>A0ABW1YEV7</accession>
<keyword evidence="4 6" id="KW-1133">Transmembrane helix</keyword>
<evidence type="ECO:0000313" key="8">
    <source>
        <dbReference type="EMBL" id="MFC6592671.1"/>
    </source>
</evidence>
<dbReference type="Pfam" id="PF03176">
    <property type="entry name" value="MMPL"/>
    <property type="match status" value="1"/>
</dbReference>
<dbReference type="InterPro" id="IPR004869">
    <property type="entry name" value="MMPL_dom"/>
</dbReference>
<keyword evidence="9" id="KW-1185">Reference proteome</keyword>
<reference evidence="9" key="1">
    <citation type="journal article" date="2019" name="Int. J. Syst. Evol. Microbiol.">
        <title>The Global Catalogue of Microorganisms (GCM) 10K type strain sequencing project: providing services to taxonomists for standard genome sequencing and annotation.</title>
        <authorList>
            <consortium name="The Broad Institute Genomics Platform"/>
            <consortium name="The Broad Institute Genome Sequencing Center for Infectious Disease"/>
            <person name="Wu L."/>
            <person name="Ma J."/>
        </authorList>
    </citation>
    <scope>NUCLEOTIDE SEQUENCE [LARGE SCALE GENOMIC DNA]</scope>
    <source>
        <strain evidence="9">CGMCC 1.15772</strain>
    </source>
</reference>
<keyword evidence="5 6" id="KW-0472">Membrane</keyword>
<sequence>MTAVPAGEGRFSLLAAQIPLHQGAPEALEGVRASAKAFMQQHPGTNLQITGGQAIADDFTRYAEADTKRSELTALPLIALILLFVFGALVATGLPLLVGLLSISVTMGLIYPLTGLFDVATFAQSVITMLGLGAGIDYALLMVSRFREELGRGLLAPEAAAASMQTAGRSVIWSGVTVAVAMSGLLLPPIPLIQSIGAGGVLAVLMTVLASLTALPAALTLLGERVNSPRRLSLRPTRLAETSPGWARWARRVLARPWHYALLGTALLVLLALPLRGAQTGYGGRGGSRPE</sequence>
<feature type="transmembrane region" description="Helical" evidence="6">
    <location>
        <begin position="122"/>
        <end position="143"/>
    </location>
</feature>
<dbReference type="SUPFAM" id="SSF82866">
    <property type="entry name" value="Multidrug efflux transporter AcrB transmembrane domain"/>
    <property type="match status" value="1"/>
</dbReference>
<keyword evidence="3 6" id="KW-0812">Transmembrane</keyword>
<feature type="transmembrane region" description="Helical" evidence="6">
    <location>
        <begin position="77"/>
        <end position="110"/>
    </location>
</feature>
<dbReference type="PROSITE" id="PS50156">
    <property type="entry name" value="SSD"/>
    <property type="match status" value="1"/>
</dbReference>
<dbReference type="Gene3D" id="1.20.1640.10">
    <property type="entry name" value="Multidrug efflux transporter AcrB transmembrane domain"/>
    <property type="match status" value="1"/>
</dbReference>
<evidence type="ECO:0000256" key="3">
    <source>
        <dbReference type="ARBA" id="ARBA00022692"/>
    </source>
</evidence>
<comment type="subcellular location">
    <subcellularLocation>
        <location evidence="1">Cell membrane</location>
        <topology evidence="1">Multi-pass membrane protein</topology>
    </subcellularLocation>
</comment>